<dbReference type="EMBL" id="JBBNAF010000012">
    <property type="protein sequence ID" value="KAK9093511.1"/>
    <property type="molecule type" value="Genomic_DNA"/>
</dbReference>
<evidence type="ECO:0000313" key="2">
    <source>
        <dbReference type="Proteomes" id="UP001420932"/>
    </source>
</evidence>
<keyword evidence="2" id="KW-1185">Reference proteome</keyword>
<protein>
    <submittedName>
        <fullName evidence="1">Uncharacterized protein</fullName>
    </submittedName>
</protein>
<gene>
    <name evidence="1" type="ORF">Syun_028422</name>
</gene>
<proteinExistence type="predicted"/>
<dbReference type="AlphaFoldDB" id="A0AAP0HR39"/>
<accession>A0AAP0HR39</accession>
<reference evidence="1 2" key="1">
    <citation type="submission" date="2024-01" db="EMBL/GenBank/DDBJ databases">
        <title>Genome assemblies of Stephania.</title>
        <authorList>
            <person name="Yang L."/>
        </authorList>
    </citation>
    <scope>NUCLEOTIDE SEQUENCE [LARGE SCALE GENOMIC DNA]</scope>
    <source>
        <strain evidence="1">YNDBR</strain>
        <tissue evidence="1">Leaf</tissue>
    </source>
</reference>
<name>A0AAP0HR39_9MAGN</name>
<dbReference type="Proteomes" id="UP001420932">
    <property type="component" value="Unassembled WGS sequence"/>
</dbReference>
<comment type="caution">
    <text evidence="1">The sequence shown here is derived from an EMBL/GenBank/DDBJ whole genome shotgun (WGS) entry which is preliminary data.</text>
</comment>
<sequence>MPFDVRCRRSTARCLINSFQISRVTDQTKRRLVTTSESVEDCYDILFRVTDQTKRRLVTTSESVEDCYDILLGVGLKRYHIHMDDISKEVSVK</sequence>
<evidence type="ECO:0000313" key="1">
    <source>
        <dbReference type="EMBL" id="KAK9093511.1"/>
    </source>
</evidence>
<organism evidence="1 2">
    <name type="scientific">Stephania yunnanensis</name>
    <dbReference type="NCBI Taxonomy" id="152371"/>
    <lineage>
        <taxon>Eukaryota</taxon>
        <taxon>Viridiplantae</taxon>
        <taxon>Streptophyta</taxon>
        <taxon>Embryophyta</taxon>
        <taxon>Tracheophyta</taxon>
        <taxon>Spermatophyta</taxon>
        <taxon>Magnoliopsida</taxon>
        <taxon>Ranunculales</taxon>
        <taxon>Menispermaceae</taxon>
        <taxon>Menispermoideae</taxon>
        <taxon>Cissampelideae</taxon>
        <taxon>Stephania</taxon>
    </lineage>
</organism>